<keyword evidence="4" id="KW-1185">Reference proteome</keyword>
<dbReference type="Proteomes" id="UP000236161">
    <property type="component" value="Unassembled WGS sequence"/>
</dbReference>
<dbReference type="Pfam" id="PF15054">
    <property type="entry name" value="DUF4535"/>
    <property type="match status" value="1"/>
</dbReference>
<reference evidence="3 4" key="1">
    <citation type="journal article" date="2017" name="Nature">
        <title>The Apostasia genome and the evolution of orchids.</title>
        <authorList>
            <person name="Zhang G.Q."/>
            <person name="Liu K.W."/>
            <person name="Li Z."/>
            <person name="Lohaus R."/>
            <person name="Hsiao Y.Y."/>
            <person name="Niu S.C."/>
            <person name="Wang J.Y."/>
            <person name="Lin Y.C."/>
            <person name="Xu Q."/>
            <person name="Chen L.J."/>
            <person name="Yoshida K."/>
            <person name="Fujiwara S."/>
            <person name="Wang Z.W."/>
            <person name="Zhang Y.Q."/>
            <person name="Mitsuda N."/>
            <person name="Wang M."/>
            <person name="Liu G.H."/>
            <person name="Pecoraro L."/>
            <person name="Huang H.X."/>
            <person name="Xiao X.J."/>
            <person name="Lin M."/>
            <person name="Wu X.Y."/>
            <person name="Wu W.L."/>
            <person name="Chen Y.Y."/>
            <person name="Chang S.B."/>
            <person name="Sakamoto S."/>
            <person name="Ohme-Takagi M."/>
            <person name="Yagi M."/>
            <person name="Zeng S.J."/>
            <person name="Shen C.Y."/>
            <person name="Yeh C.M."/>
            <person name="Luo Y.B."/>
            <person name="Tsai W.C."/>
            <person name="Van de Peer Y."/>
            <person name="Liu Z.J."/>
        </authorList>
    </citation>
    <scope>NUCLEOTIDE SEQUENCE [LARGE SCALE GENOMIC DNA]</scope>
    <source>
        <strain evidence="4">cv. Shenzhen</strain>
        <tissue evidence="3">Stem</tissue>
    </source>
</reference>
<name>A0A2I0AAI2_9ASPA</name>
<dbReference type="AlphaFoldDB" id="A0A2I0AAI2"/>
<protein>
    <submittedName>
        <fullName evidence="3">Uncharacterized protein</fullName>
    </submittedName>
</protein>
<feature type="compositionally biased region" description="Pro residues" evidence="1">
    <location>
        <begin position="87"/>
        <end position="97"/>
    </location>
</feature>
<proteinExistence type="predicted"/>
<dbReference type="EMBL" id="KZ452001">
    <property type="protein sequence ID" value="PKA52559.1"/>
    <property type="molecule type" value="Genomic_DNA"/>
</dbReference>
<feature type="chain" id="PRO_5014148511" evidence="2">
    <location>
        <begin position="18"/>
        <end position="138"/>
    </location>
</feature>
<evidence type="ECO:0000256" key="1">
    <source>
        <dbReference type="SAM" id="MobiDB-lite"/>
    </source>
</evidence>
<dbReference type="OrthoDB" id="2012160at2759"/>
<feature type="compositionally biased region" description="Basic residues" evidence="1">
    <location>
        <begin position="129"/>
        <end position="138"/>
    </location>
</feature>
<accession>A0A2I0AAI2</accession>
<feature type="compositionally biased region" description="Polar residues" evidence="1">
    <location>
        <begin position="57"/>
        <end position="74"/>
    </location>
</feature>
<sequence>MGLFGSCFTFFVGASCGIYVSQNYHVPDLKKLAQMGIGIARQYDELYRKKNKELESSADQPPLTNSPAMETTAMSGHFYGNGGAFQSPPPPPVPAAVPPQRRCFWRPPRSHEPYYAHRAPAAAYPNGHSHAHQVKLED</sequence>
<evidence type="ECO:0000256" key="2">
    <source>
        <dbReference type="SAM" id="SignalP"/>
    </source>
</evidence>
<organism evidence="3 4">
    <name type="scientific">Apostasia shenzhenica</name>
    <dbReference type="NCBI Taxonomy" id="1088818"/>
    <lineage>
        <taxon>Eukaryota</taxon>
        <taxon>Viridiplantae</taxon>
        <taxon>Streptophyta</taxon>
        <taxon>Embryophyta</taxon>
        <taxon>Tracheophyta</taxon>
        <taxon>Spermatophyta</taxon>
        <taxon>Magnoliopsida</taxon>
        <taxon>Liliopsida</taxon>
        <taxon>Asparagales</taxon>
        <taxon>Orchidaceae</taxon>
        <taxon>Apostasioideae</taxon>
        <taxon>Apostasia</taxon>
    </lineage>
</organism>
<evidence type="ECO:0000313" key="3">
    <source>
        <dbReference type="EMBL" id="PKA52559.1"/>
    </source>
</evidence>
<dbReference type="PANTHER" id="PTHR33528">
    <property type="entry name" value="OS07G0239500 PROTEIN"/>
    <property type="match status" value="1"/>
</dbReference>
<evidence type="ECO:0000313" key="4">
    <source>
        <dbReference type="Proteomes" id="UP000236161"/>
    </source>
</evidence>
<keyword evidence="2" id="KW-0732">Signal</keyword>
<dbReference type="PANTHER" id="PTHR33528:SF14">
    <property type="entry name" value="SOLUTE CARRIER FAMILY 35 MEMBER A4"/>
    <property type="match status" value="1"/>
</dbReference>
<feature type="region of interest" description="Disordered" evidence="1">
    <location>
        <begin position="116"/>
        <end position="138"/>
    </location>
</feature>
<dbReference type="InterPro" id="IPR027854">
    <property type="entry name" value="STMP1"/>
</dbReference>
<feature type="compositionally biased region" description="Low complexity" evidence="1">
    <location>
        <begin position="116"/>
        <end position="125"/>
    </location>
</feature>
<feature type="region of interest" description="Disordered" evidence="1">
    <location>
        <begin position="51"/>
        <end position="102"/>
    </location>
</feature>
<gene>
    <name evidence="3" type="ORF">AXF42_Ash001539</name>
</gene>
<feature type="signal peptide" evidence="2">
    <location>
        <begin position="1"/>
        <end position="17"/>
    </location>
</feature>